<gene>
    <name evidence="2" type="ORF">PMAYCL1PPCAC_01829</name>
</gene>
<accession>A0AAN4Z1I3</accession>
<feature type="non-terminal residue" evidence="2">
    <location>
        <position position="1"/>
    </location>
</feature>
<dbReference type="EMBL" id="BTRK01000001">
    <property type="protein sequence ID" value="GMR31634.1"/>
    <property type="molecule type" value="Genomic_DNA"/>
</dbReference>
<feature type="transmembrane region" description="Helical" evidence="1">
    <location>
        <begin position="25"/>
        <end position="46"/>
    </location>
</feature>
<name>A0AAN4Z1I3_9BILA</name>
<proteinExistence type="predicted"/>
<evidence type="ECO:0000313" key="2">
    <source>
        <dbReference type="EMBL" id="GMR31634.1"/>
    </source>
</evidence>
<evidence type="ECO:0000256" key="1">
    <source>
        <dbReference type="SAM" id="Phobius"/>
    </source>
</evidence>
<comment type="caution">
    <text evidence="2">The sequence shown here is derived from an EMBL/GenBank/DDBJ whole genome shotgun (WGS) entry which is preliminary data.</text>
</comment>
<sequence length="63" mass="7249">DGFNGTITAVMDKSWSDHLKHHLSGWWWLIAILALLSIGSTGFLMWKKRKTLGRSRSMNLMDM</sequence>
<dbReference type="AlphaFoldDB" id="A0AAN4Z1I3"/>
<reference evidence="3" key="1">
    <citation type="submission" date="2022-10" db="EMBL/GenBank/DDBJ databases">
        <title>Genome assembly of Pristionchus species.</title>
        <authorList>
            <person name="Yoshida K."/>
            <person name="Sommer R.J."/>
        </authorList>
    </citation>
    <scope>NUCLEOTIDE SEQUENCE [LARGE SCALE GENOMIC DNA]</scope>
    <source>
        <strain evidence="3">RS5460</strain>
    </source>
</reference>
<keyword evidence="3" id="KW-1185">Reference proteome</keyword>
<keyword evidence="1" id="KW-0812">Transmembrane</keyword>
<dbReference type="Proteomes" id="UP001328107">
    <property type="component" value="Unassembled WGS sequence"/>
</dbReference>
<organism evidence="2 3">
    <name type="scientific">Pristionchus mayeri</name>
    <dbReference type="NCBI Taxonomy" id="1317129"/>
    <lineage>
        <taxon>Eukaryota</taxon>
        <taxon>Metazoa</taxon>
        <taxon>Ecdysozoa</taxon>
        <taxon>Nematoda</taxon>
        <taxon>Chromadorea</taxon>
        <taxon>Rhabditida</taxon>
        <taxon>Rhabditina</taxon>
        <taxon>Diplogasteromorpha</taxon>
        <taxon>Diplogasteroidea</taxon>
        <taxon>Neodiplogasteridae</taxon>
        <taxon>Pristionchus</taxon>
    </lineage>
</organism>
<keyword evidence="1" id="KW-1133">Transmembrane helix</keyword>
<keyword evidence="1" id="KW-0472">Membrane</keyword>
<protein>
    <submittedName>
        <fullName evidence="2">Uncharacterized protein</fullName>
    </submittedName>
</protein>
<evidence type="ECO:0000313" key="3">
    <source>
        <dbReference type="Proteomes" id="UP001328107"/>
    </source>
</evidence>